<sequence length="61" mass="7262">MYKVVVRNNKQNKINEFLMTEKMPLVKFRRNHTEISGENKAGKKFKLIISRFDSAKIEFTN</sequence>
<accession>A0A0G1IXR1</accession>
<comment type="caution">
    <text evidence="1">The sequence shown here is derived from an EMBL/GenBank/DDBJ whole genome shotgun (WGS) entry which is preliminary data.</text>
</comment>
<reference evidence="1 2" key="1">
    <citation type="journal article" date="2015" name="Nature">
        <title>rRNA introns, odd ribosomes, and small enigmatic genomes across a large radiation of phyla.</title>
        <authorList>
            <person name="Brown C.T."/>
            <person name="Hug L.A."/>
            <person name="Thomas B.C."/>
            <person name="Sharon I."/>
            <person name="Castelle C.J."/>
            <person name="Singh A."/>
            <person name="Wilkins M.J."/>
            <person name="Williams K.H."/>
            <person name="Banfield J.F."/>
        </authorList>
    </citation>
    <scope>NUCLEOTIDE SEQUENCE [LARGE SCALE GENOMIC DNA]</scope>
</reference>
<dbReference type="AlphaFoldDB" id="A0A0G1IXR1"/>
<evidence type="ECO:0000313" key="1">
    <source>
        <dbReference type="EMBL" id="KKT63778.1"/>
    </source>
</evidence>
<evidence type="ECO:0000313" key="2">
    <source>
        <dbReference type="Proteomes" id="UP000033945"/>
    </source>
</evidence>
<organism evidence="1 2">
    <name type="scientific">Candidatus Giovannonibacteria bacterium GW2011_GWA2_44_26</name>
    <dbReference type="NCBI Taxonomy" id="1618648"/>
    <lineage>
        <taxon>Bacteria</taxon>
        <taxon>Candidatus Giovannoniibacteriota</taxon>
    </lineage>
</organism>
<proteinExistence type="predicted"/>
<name>A0A0G1IXR1_9BACT</name>
<protein>
    <submittedName>
        <fullName evidence="1">Uncharacterized protein</fullName>
    </submittedName>
</protein>
<dbReference type="EMBL" id="LCIT01000001">
    <property type="protein sequence ID" value="KKT63778.1"/>
    <property type="molecule type" value="Genomic_DNA"/>
</dbReference>
<gene>
    <name evidence="1" type="ORF">UW55_C0001G0071</name>
</gene>
<dbReference type="Proteomes" id="UP000033945">
    <property type="component" value="Unassembled WGS sequence"/>
</dbReference>